<dbReference type="PANTHER" id="PTHR47160">
    <property type="entry name" value="PUTATIVE-RELATED"/>
    <property type="match status" value="1"/>
</dbReference>
<proteinExistence type="predicted"/>
<organism evidence="2 3">
    <name type="scientific">Mytilus coruscus</name>
    <name type="common">Sea mussel</name>
    <dbReference type="NCBI Taxonomy" id="42192"/>
    <lineage>
        <taxon>Eukaryota</taxon>
        <taxon>Metazoa</taxon>
        <taxon>Spiralia</taxon>
        <taxon>Lophotrochozoa</taxon>
        <taxon>Mollusca</taxon>
        <taxon>Bivalvia</taxon>
        <taxon>Autobranchia</taxon>
        <taxon>Pteriomorphia</taxon>
        <taxon>Mytilida</taxon>
        <taxon>Mytiloidea</taxon>
        <taxon>Mytilidae</taxon>
        <taxon>Mytilinae</taxon>
        <taxon>Mytilus</taxon>
    </lineage>
</organism>
<reference evidence="2 3" key="1">
    <citation type="submission" date="2020-06" db="EMBL/GenBank/DDBJ databases">
        <authorList>
            <person name="Li R."/>
            <person name="Bekaert M."/>
        </authorList>
    </citation>
    <scope>NUCLEOTIDE SEQUENCE [LARGE SCALE GENOMIC DNA]</scope>
    <source>
        <strain evidence="3">wild</strain>
    </source>
</reference>
<evidence type="ECO:0000313" key="2">
    <source>
        <dbReference type="EMBL" id="CAC5421144.1"/>
    </source>
</evidence>
<dbReference type="OrthoDB" id="6612379at2759"/>
<dbReference type="InterPro" id="IPR018289">
    <property type="entry name" value="MULE_transposase_dom"/>
</dbReference>
<protein>
    <recommendedName>
        <fullName evidence="1">MULE transposase domain-containing protein</fullName>
    </recommendedName>
</protein>
<keyword evidence="3" id="KW-1185">Reference proteome</keyword>
<dbReference type="PANTHER" id="PTHR47160:SF10">
    <property type="entry name" value="MULE TRANSPOSASE DOMAIN-CONTAINING PROTEIN"/>
    <property type="match status" value="1"/>
</dbReference>
<name>A0A6J8EKL8_MYTCO</name>
<dbReference type="Proteomes" id="UP000507470">
    <property type="component" value="Unassembled WGS sequence"/>
</dbReference>
<evidence type="ECO:0000259" key="1">
    <source>
        <dbReference type="Pfam" id="PF10551"/>
    </source>
</evidence>
<accession>A0A6J8EKL8</accession>
<evidence type="ECO:0000313" key="3">
    <source>
        <dbReference type="Proteomes" id="UP000507470"/>
    </source>
</evidence>
<dbReference type="Pfam" id="PF10551">
    <property type="entry name" value="MULE"/>
    <property type="match status" value="1"/>
</dbReference>
<dbReference type="EMBL" id="CACVKT020009219">
    <property type="protein sequence ID" value="CAC5421144.1"/>
    <property type="molecule type" value="Genomic_DNA"/>
</dbReference>
<gene>
    <name evidence="2" type="ORF">MCOR_53292</name>
</gene>
<feature type="domain" description="MULE transposase" evidence="1">
    <location>
        <begin position="86"/>
        <end position="159"/>
    </location>
</feature>
<sequence length="233" mass="27061">MERNHACEIPPVPHSINKVLIEGRWKRTKDGNEFLSHIDNNWGIAVFTTRQALLCLGQCNDVYIEATSKSVPRPYKQFLTIHGFYKDRVIPIVFALMTIIQVGHYRQIFAHIKRKFARLTNNQLAPLRIISDFEVALASAAETEFQQASICRCLFHVCQAIWRKVKKLGLSRPHDRNANLQISIRKVIAIAYLPLLLVKVNFDQLCRENLTRQLCRRYTQLCKSFWVISDEIL</sequence>
<dbReference type="AlphaFoldDB" id="A0A6J8EKL8"/>